<dbReference type="GO" id="GO:0006974">
    <property type="term" value="P:DNA damage response"/>
    <property type="evidence" value="ECO:0007669"/>
    <property type="project" value="UniProtKB-KW"/>
</dbReference>
<dbReference type="GO" id="GO:0031297">
    <property type="term" value="P:replication fork processing"/>
    <property type="evidence" value="ECO:0007669"/>
    <property type="project" value="UniProtKB-UniRule"/>
</dbReference>
<feature type="compositionally biased region" description="Basic and acidic residues" evidence="8">
    <location>
        <begin position="255"/>
        <end position="280"/>
    </location>
</feature>
<evidence type="ECO:0000256" key="4">
    <source>
        <dbReference type="ARBA" id="ARBA00022763"/>
    </source>
</evidence>
<keyword evidence="11" id="KW-1185">Reference proteome</keyword>
<comment type="caution">
    <text evidence="10">The sequence shown here is derived from an EMBL/GenBank/DDBJ whole genome shotgun (WGS) entry which is preliminary data.</text>
</comment>
<feature type="compositionally biased region" description="Basic and acidic residues" evidence="8">
    <location>
        <begin position="50"/>
        <end position="59"/>
    </location>
</feature>
<evidence type="ECO:0000259" key="9">
    <source>
        <dbReference type="Pfam" id="PF07962"/>
    </source>
</evidence>
<dbReference type="PANTHER" id="PTHR13220">
    <property type="entry name" value="TIMELESS INTERACTING-RELATED"/>
    <property type="match status" value="1"/>
</dbReference>
<feature type="compositionally biased region" description="Basic and acidic residues" evidence="8">
    <location>
        <begin position="156"/>
        <end position="171"/>
    </location>
</feature>
<feature type="region of interest" description="Disordered" evidence="8">
    <location>
        <begin position="156"/>
        <end position="326"/>
    </location>
</feature>
<feature type="region of interest" description="Disordered" evidence="8">
    <location>
        <begin position="1"/>
        <end position="78"/>
    </location>
</feature>
<dbReference type="GO" id="GO:0005634">
    <property type="term" value="C:nucleus"/>
    <property type="evidence" value="ECO:0007669"/>
    <property type="project" value="UniProtKB-SubCell"/>
</dbReference>
<dbReference type="InterPro" id="IPR012923">
    <property type="entry name" value="Csm3"/>
</dbReference>
<name>A0ABD1JQ76_9TELE</name>
<evidence type="ECO:0000313" key="10">
    <source>
        <dbReference type="EMBL" id="KAL2089024.1"/>
    </source>
</evidence>
<dbReference type="Pfam" id="PF07962">
    <property type="entry name" value="Swi3"/>
    <property type="match status" value="1"/>
</dbReference>
<dbReference type="PANTHER" id="PTHR13220:SF11">
    <property type="entry name" value="TIMELESS-INTERACTING PROTEIN"/>
    <property type="match status" value="1"/>
</dbReference>
<protein>
    <recommendedName>
        <fullName evidence="3 7">TIMELESS-interacting protein</fullName>
    </recommendedName>
</protein>
<organism evidence="10 11">
    <name type="scientific">Coilia grayii</name>
    <name type="common">Gray's grenadier anchovy</name>
    <dbReference type="NCBI Taxonomy" id="363190"/>
    <lineage>
        <taxon>Eukaryota</taxon>
        <taxon>Metazoa</taxon>
        <taxon>Chordata</taxon>
        <taxon>Craniata</taxon>
        <taxon>Vertebrata</taxon>
        <taxon>Euteleostomi</taxon>
        <taxon>Actinopterygii</taxon>
        <taxon>Neopterygii</taxon>
        <taxon>Teleostei</taxon>
        <taxon>Clupei</taxon>
        <taxon>Clupeiformes</taxon>
        <taxon>Clupeoidei</taxon>
        <taxon>Engraulidae</taxon>
        <taxon>Coilinae</taxon>
        <taxon>Coilia</taxon>
    </lineage>
</organism>
<evidence type="ECO:0000256" key="5">
    <source>
        <dbReference type="ARBA" id="ARBA00023242"/>
    </source>
</evidence>
<dbReference type="GO" id="GO:0000076">
    <property type="term" value="P:DNA replication checkpoint signaling"/>
    <property type="evidence" value="ECO:0007669"/>
    <property type="project" value="UniProtKB-UniRule"/>
</dbReference>
<comment type="similarity">
    <text evidence="2 7">Belongs to the CSM3 family.</text>
</comment>
<comment type="subcellular location">
    <subcellularLocation>
        <location evidence="1 7">Nucleus</location>
    </subcellularLocation>
</comment>
<dbReference type="InterPro" id="IPR040038">
    <property type="entry name" value="TIPIN/Csm3/Swi3"/>
</dbReference>
<sequence length="326" mass="36988">MLDPLENGLFDIPEYERIEDEAFPPLPPPMSPGQEENEGGPFANGEEEGEVSKLPEVPKRRGVKRPQPKLDSQRLTSERGLPALRTLFDNVRFKGKGHEADDLRVLMQRMENWAHRLYPKLQFEDFIDKVESLGAKKDVQTCLKRIRLDMPLTHDDFIGREDEPQEDRVPDDPFDEIVFPEGPVIHSTPAPTPASLSEEQRQRIELNKQLALERRLARMQQQQQQQQQGDSQPDVCGEVEGPSASAFTQASQEQEPEKEPEQDRDPERDRDPEQDRDSEKQNNISSDHADVVVSNETSPPQDSPLFDAEGDSPAPKLTNGIEDDSD</sequence>
<evidence type="ECO:0000256" key="2">
    <source>
        <dbReference type="ARBA" id="ARBA00006075"/>
    </source>
</evidence>
<evidence type="ECO:0000256" key="3">
    <source>
        <dbReference type="ARBA" id="ARBA00018750"/>
    </source>
</evidence>
<feature type="domain" description="Chromosome segregation in meiosis protein 3" evidence="9">
    <location>
        <begin position="69"/>
        <end position="150"/>
    </location>
</feature>
<keyword evidence="4 7" id="KW-0227">DNA damage</keyword>
<comment type="function">
    <text evidence="7">Plays an important role in the control of DNA replication and the maintenance of replication fork stability.</text>
</comment>
<evidence type="ECO:0000256" key="1">
    <source>
        <dbReference type="ARBA" id="ARBA00004123"/>
    </source>
</evidence>
<accession>A0ABD1JQ76</accession>
<dbReference type="Proteomes" id="UP001591681">
    <property type="component" value="Unassembled WGS sequence"/>
</dbReference>
<dbReference type="EMBL" id="JBHFQA010000013">
    <property type="protein sequence ID" value="KAL2089024.1"/>
    <property type="molecule type" value="Genomic_DNA"/>
</dbReference>
<dbReference type="AlphaFoldDB" id="A0ABD1JQ76"/>
<feature type="compositionally biased region" description="Basic and acidic residues" evidence="8">
    <location>
        <begin position="198"/>
        <end position="216"/>
    </location>
</feature>
<gene>
    <name evidence="10" type="ORF">ACEWY4_015923</name>
</gene>
<evidence type="ECO:0000313" key="11">
    <source>
        <dbReference type="Proteomes" id="UP001591681"/>
    </source>
</evidence>
<keyword evidence="5 7" id="KW-0539">Nucleus</keyword>
<reference evidence="10 11" key="1">
    <citation type="submission" date="2024-09" db="EMBL/GenBank/DDBJ databases">
        <title>A chromosome-level genome assembly of Gray's grenadier anchovy, Coilia grayii.</title>
        <authorList>
            <person name="Fu Z."/>
        </authorList>
    </citation>
    <scope>NUCLEOTIDE SEQUENCE [LARGE SCALE GENOMIC DNA]</scope>
    <source>
        <strain evidence="10">G4</strain>
        <tissue evidence="10">Muscle</tissue>
    </source>
</reference>
<evidence type="ECO:0000256" key="7">
    <source>
        <dbReference type="RuleBase" id="RU366049"/>
    </source>
</evidence>
<keyword evidence="6 7" id="KW-0131">Cell cycle</keyword>
<evidence type="ECO:0000256" key="6">
    <source>
        <dbReference type="ARBA" id="ARBA00023306"/>
    </source>
</evidence>
<evidence type="ECO:0000256" key="8">
    <source>
        <dbReference type="SAM" id="MobiDB-lite"/>
    </source>
</evidence>
<proteinExistence type="inferred from homology"/>